<comment type="caution">
    <text evidence="5">The sequence shown here is derived from an EMBL/GenBank/DDBJ whole genome shotgun (WGS) entry which is preliminary data.</text>
</comment>
<keyword evidence="3 4" id="KW-0408">Iron</keyword>
<dbReference type="GO" id="GO:0016121">
    <property type="term" value="P:carotene catabolic process"/>
    <property type="evidence" value="ECO:0007669"/>
    <property type="project" value="TreeGrafter"/>
</dbReference>
<accession>A0AAW1NZD1</accession>
<gene>
    <name evidence="5" type="ORF">WJX73_008195</name>
</gene>
<sequence>MQVNQALRDGGRDAVKLSTIPPAGKRLRYTARSQKRIARLSVLPEPAGSFNTLLPQEERDVSQLIFEGEHWASAFVTQPNEYDYDITEVEGEVPAAIRGTLFRNGPGNFERGDQAYEHMLDGDGYICSFKFQDDGVSFHSRYVRTSELEMEEKAGQVLFRNTFGTQRRGTPVSDNWLSSSVIQPAVQSLQEAVHRGREQVQAAADASMTAGKMQLSGTFPGQVQPVGGTNIWGDILQRIARTIEPVVSGLQENVLPAMQQVAANAASITANAMDLRLKNPVNTNVVLWGGRLLALWEAGSPCELDPATLATTGERLTLGGFVQPGMAPSSTGWAALDRRAGLGSALTAHPHIEPATDGHGQRMVMWNWRSVRGQDLVINVAEYDEQWQQQAATSFKMHNSMFNPHDFAFTPRHHVFFQNAMSMDMASYILGLKGPAQCVEVLAEQPMNVHIVPRDGSPAQVLSTESSFLIHHANAFEDGEDIVVWSSGWAPSALQALKRGQGMLGSWKTVLRGDFGGIPFTSMLEHRINARTGQVTRKVLFNTQNADHPKVNSSFYSKPTRYLYFNGSNGPDHCSNPPQAFGRVDTHTGEFQSWSPGRHCFCEELIFVPGPDGATDELDGYLLGMVYDGARHCSSLAIMDARDFSQGPVCRLWLKHHVPHGLHGFFTEQQF</sequence>
<feature type="binding site" evidence="4">
    <location>
        <position position="405"/>
    </location>
    <ligand>
        <name>Fe cation</name>
        <dbReference type="ChEBI" id="CHEBI:24875"/>
        <note>catalytic</note>
    </ligand>
</feature>
<feature type="binding site" evidence="4">
    <location>
        <position position="349"/>
    </location>
    <ligand>
        <name>Fe cation</name>
        <dbReference type="ChEBI" id="CHEBI:24875"/>
        <note>catalytic</note>
    </ligand>
</feature>
<evidence type="ECO:0000313" key="6">
    <source>
        <dbReference type="Proteomes" id="UP001465755"/>
    </source>
</evidence>
<reference evidence="5 6" key="1">
    <citation type="journal article" date="2024" name="Nat. Commun.">
        <title>Phylogenomics reveals the evolutionary origins of lichenization in chlorophyte algae.</title>
        <authorList>
            <person name="Puginier C."/>
            <person name="Libourel C."/>
            <person name="Otte J."/>
            <person name="Skaloud P."/>
            <person name="Haon M."/>
            <person name="Grisel S."/>
            <person name="Petersen M."/>
            <person name="Berrin J.G."/>
            <person name="Delaux P.M."/>
            <person name="Dal Grande F."/>
            <person name="Keller J."/>
        </authorList>
    </citation>
    <scope>NUCLEOTIDE SEQUENCE [LARGE SCALE GENOMIC DNA]</scope>
    <source>
        <strain evidence="5 6">SAG 2036</strain>
    </source>
</reference>
<protein>
    <recommendedName>
        <fullName evidence="7">Dioxygenase</fullName>
    </recommendedName>
</protein>
<evidence type="ECO:0000256" key="3">
    <source>
        <dbReference type="ARBA" id="ARBA00023004"/>
    </source>
</evidence>
<dbReference type="EMBL" id="JALJOQ010000082">
    <property type="protein sequence ID" value="KAK9800351.1"/>
    <property type="molecule type" value="Genomic_DNA"/>
</dbReference>
<evidence type="ECO:0008006" key="7">
    <source>
        <dbReference type="Google" id="ProtNLM"/>
    </source>
</evidence>
<dbReference type="Proteomes" id="UP001465755">
    <property type="component" value="Unassembled WGS sequence"/>
</dbReference>
<dbReference type="PANTHER" id="PTHR10543">
    <property type="entry name" value="BETA-CAROTENE DIOXYGENASE"/>
    <property type="match status" value="1"/>
</dbReference>
<keyword evidence="6" id="KW-1185">Reference proteome</keyword>
<evidence type="ECO:0000256" key="4">
    <source>
        <dbReference type="PIRSR" id="PIRSR604294-1"/>
    </source>
</evidence>
<organism evidence="5 6">
    <name type="scientific">Symbiochloris irregularis</name>
    <dbReference type="NCBI Taxonomy" id="706552"/>
    <lineage>
        <taxon>Eukaryota</taxon>
        <taxon>Viridiplantae</taxon>
        <taxon>Chlorophyta</taxon>
        <taxon>core chlorophytes</taxon>
        <taxon>Trebouxiophyceae</taxon>
        <taxon>Trebouxiales</taxon>
        <taxon>Trebouxiaceae</taxon>
        <taxon>Symbiochloris</taxon>
    </lineage>
</organism>
<feature type="binding site" evidence="4">
    <location>
        <position position="663"/>
    </location>
    <ligand>
        <name>Fe cation</name>
        <dbReference type="ChEBI" id="CHEBI:24875"/>
        <note>catalytic</note>
    </ligand>
</feature>
<dbReference type="GO" id="GO:0046872">
    <property type="term" value="F:metal ion binding"/>
    <property type="evidence" value="ECO:0007669"/>
    <property type="project" value="UniProtKB-KW"/>
</dbReference>
<keyword evidence="2 4" id="KW-0479">Metal-binding</keyword>
<evidence type="ECO:0000256" key="2">
    <source>
        <dbReference type="ARBA" id="ARBA00022723"/>
    </source>
</evidence>
<dbReference type="InterPro" id="IPR004294">
    <property type="entry name" value="Carotenoid_Oase"/>
</dbReference>
<dbReference type="PANTHER" id="PTHR10543:SF138">
    <property type="entry name" value="CAROTENOID OXYGENASE"/>
    <property type="match status" value="1"/>
</dbReference>
<feature type="binding site" evidence="4">
    <location>
        <position position="471"/>
    </location>
    <ligand>
        <name>Fe cation</name>
        <dbReference type="ChEBI" id="CHEBI:24875"/>
        <note>catalytic</note>
    </ligand>
</feature>
<comment type="similarity">
    <text evidence="1">Belongs to the carotenoid oxygenase family.</text>
</comment>
<evidence type="ECO:0000313" key="5">
    <source>
        <dbReference type="EMBL" id="KAK9800351.1"/>
    </source>
</evidence>
<proteinExistence type="inferred from homology"/>
<name>A0AAW1NZD1_9CHLO</name>
<dbReference type="AlphaFoldDB" id="A0AAW1NZD1"/>
<dbReference type="GO" id="GO:0010436">
    <property type="term" value="F:carotenoid dioxygenase activity"/>
    <property type="evidence" value="ECO:0007669"/>
    <property type="project" value="TreeGrafter"/>
</dbReference>
<comment type="cofactor">
    <cofactor evidence="4">
        <name>Fe(2+)</name>
        <dbReference type="ChEBI" id="CHEBI:29033"/>
    </cofactor>
    <text evidence="4">Binds 1 Fe(2+) ion per subunit.</text>
</comment>
<evidence type="ECO:0000256" key="1">
    <source>
        <dbReference type="ARBA" id="ARBA00006787"/>
    </source>
</evidence>
<dbReference type="Pfam" id="PF03055">
    <property type="entry name" value="RPE65"/>
    <property type="match status" value="1"/>
</dbReference>